<accession>A0ABU1MZ94</accession>
<dbReference type="InterPro" id="IPR006710">
    <property type="entry name" value="Glyco_hydro_43"/>
</dbReference>
<name>A0ABU1MZ94_9CAUL</name>
<evidence type="ECO:0000256" key="7">
    <source>
        <dbReference type="SAM" id="SignalP"/>
    </source>
</evidence>
<keyword evidence="7" id="KW-0732">Signal</keyword>
<evidence type="ECO:0000256" key="5">
    <source>
        <dbReference type="ARBA" id="ARBA00023295"/>
    </source>
</evidence>
<dbReference type="PANTHER" id="PTHR43772">
    <property type="entry name" value="ENDO-1,4-BETA-XYLANASE"/>
    <property type="match status" value="1"/>
</dbReference>
<comment type="similarity">
    <text evidence="1 6">Belongs to the glycosyl hydrolase 43 family.</text>
</comment>
<evidence type="ECO:0000256" key="2">
    <source>
        <dbReference type="ARBA" id="ARBA00022651"/>
    </source>
</evidence>
<sequence length="524" mass="56008">MRNDLAPVAWSAGLACALATLTPAAAQPVAVHAAGNPILADGRYYSTDPAPVVVGDTLWILAGRDEAPADVNDFIMDEWQALSTRDPASGDWLHYPAIARPEAVFHWAEPGRAYAGQIVPGRDGKFYLYAPVLQAKSDAKDRFAIGVAVADSPAGPWTDAHPAGPIVSQTRPVANDIQNIDPTAIVDDDGRVYLYWGTFGQLRGIELAADMVTPKGPEVKVDSLDGFFEAPWLMKRKGVYYMLYAGNRAGPRSDCTPAVYHACIAYGTAPSPLGPWTYRGVILRPVSSTTSHAGAVEFKGQWWLAYHTADAAGGGHFRRSVAIDRMDWDDSVSPPAILPVTPTRHPAPPPAPTRNIAAMATPTASNAPVPVQYWIKALNDGLVRDAPLPPDLWGSWTPHNPASQWIEYRFDRPVTLNGARIRFWADQPAGAGVGVAPPKAWRMEYWDGGWKPVRAPKGFGTGVDGFQSATFAAVTARCVRAVFDASGAQGTHAGLAVQEWEVLAPTAQAPRAGSGSAPACDAQP</sequence>
<evidence type="ECO:0000313" key="9">
    <source>
        <dbReference type="Proteomes" id="UP001262754"/>
    </source>
</evidence>
<evidence type="ECO:0000256" key="6">
    <source>
        <dbReference type="RuleBase" id="RU361187"/>
    </source>
</evidence>
<dbReference type="PANTHER" id="PTHR43772:SF2">
    <property type="entry name" value="PUTATIVE (AFU_ORTHOLOGUE AFUA_2G04480)-RELATED"/>
    <property type="match status" value="1"/>
</dbReference>
<keyword evidence="2" id="KW-0624">Polysaccharide degradation</keyword>
<dbReference type="InterPro" id="IPR052176">
    <property type="entry name" value="Glycosyl_Hydrlase_43_Enz"/>
</dbReference>
<keyword evidence="3 6" id="KW-0378">Hydrolase</keyword>
<evidence type="ECO:0000256" key="4">
    <source>
        <dbReference type="ARBA" id="ARBA00023277"/>
    </source>
</evidence>
<feature type="chain" id="PRO_5045842750" description="Glycosyl hydrolase family 43" evidence="7">
    <location>
        <begin position="27"/>
        <end position="524"/>
    </location>
</feature>
<comment type="caution">
    <text evidence="8">The sequence shown here is derived from an EMBL/GenBank/DDBJ whole genome shotgun (WGS) entry which is preliminary data.</text>
</comment>
<dbReference type="Gene3D" id="2.115.10.20">
    <property type="entry name" value="Glycosyl hydrolase domain, family 43"/>
    <property type="match status" value="1"/>
</dbReference>
<keyword evidence="9" id="KW-1185">Reference proteome</keyword>
<evidence type="ECO:0008006" key="10">
    <source>
        <dbReference type="Google" id="ProtNLM"/>
    </source>
</evidence>
<feature type="signal peptide" evidence="7">
    <location>
        <begin position="1"/>
        <end position="26"/>
    </location>
</feature>
<proteinExistence type="inferred from homology"/>
<dbReference type="Gene3D" id="2.60.120.260">
    <property type="entry name" value="Galactose-binding domain-like"/>
    <property type="match status" value="1"/>
</dbReference>
<dbReference type="Proteomes" id="UP001262754">
    <property type="component" value="Unassembled WGS sequence"/>
</dbReference>
<keyword evidence="4" id="KW-0119">Carbohydrate metabolism</keyword>
<dbReference type="RefSeq" id="WP_310031475.1">
    <property type="nucleotide sequence ID" value="NZ_JAVDRL010000006.1"/>
</dbReference>
<dbReference type="InterPro" id="IPR023296">
    <property type="entry name" value="Glyco_hydro_beta-prop_sf"/>
</dbReference>
<dbReference type="CDD" id="cd08990">
    <property type="entry name" value="GH43_AXH_like"/>
    <property type="match status" value="1"/>
</dbReference>
<gene>
    <name evidence="8" type="ORF">J2800_002256</name>
</gene>
<protein>
    <recommendedName>
        <fullName evidence="10">Glycosyl hydrolase family 43</fullName>
    </recommendedName>
</protein>
<organism evidence="8 9">
    <name type="scientific">Caulobacter rhizosphaerae</name>
    <dbReference type="NCBI Taxonomy" id="2010972"/>
    <lineage>
        <taxon>Bacteria</taxon>
        <taxon>Pseudomonadati</taxon>
        <taxon>Pseudomonadota</taxon>
        <taxon>Alphaproteobacteria</taxon>
        <taxon>Caulobacterales</taxon>
        <taxon>Caulobacteraceae</taxon>
        <taxon>Caulobacter</taxon>
    </lineage>
</organism>
<dbReference type="SUPFAM" id="SSF75005">
    <property type="entry name" value="Arabinanase/levansucrase/invertase"/>
    <property type="match status" value="1"/>
</dbReference>
<dbReference type="EMBL" id="JAVDRL010000006">
    <property type="protein sequence ID" value="MDR6531509.1"/>
    <property type="molecule type" value="Genomic_DNA"/>
</dbReference>
<evidence type="ECO:0000313" key="8">
    <source>
        <dbReference type="EMBL" id="MDR6531509.1"/>
    </source>
</evidence>
<keyword evidence="5 6" id="KW-0326">Glycosidase</keyword>
<evidence type="ECO:0000256" key="1">
    <source>
        <dbReference type="ARBA" id="ARBA00009865"/>
    </source>
</evidence>
<reference evidence="8 9" key="1">
    <citation type="submission" date="2023-07" db="EMBL/GenBank/DDBJ databases">
        <title>Sorghum-associated microbial communities from plants grown in Nebraska, USA.</title>
        <authorList>
            <person name="Schachtman D."/>
        </authorList>
    </citation>
    <scope>NUCLEOTIDE SEQUENCE [LARGE SCALE GENOMIC DNA]</scope>
    <source>
        <strain evidence="8 9">DS2154</strain>
    </source>
</reference>
<dbReference type="PROSITE" id="PS51257">
    <property type="entry name" value="PROKAR_LIPOPROTEIN"/>
    <property type="match status" value="1"/>
</dbReference>
<dbReference type="Pfam" id="PF04616">
    <property type="entry name" value="Glyco_hydro_43"/>
    <property type="match status" value="1"/>
</dbReference>
<keyword evidence="2" id="KW-0858">Xylan degradation</keyword>
<evidence type="ECO:0000256" key="3">
    <source>
        <dbReference type="ARBA" id="ARBA00022801"/>
    </source>
</evidence>